<feature type="region of interest" description="Disordered" evidence="1">
    <location>
        <begin position="1"/>
        <end position="50"/>
    </location>
</feature>
<accession>A0A8J4T2U0</accession>
<organism evidence="2 3">
    <name type="scientific">Clarias magur</name>
    <name type="common">Asian catfish</name>
    <name type="synonym">Macropteronotus magur</name>
    <dbReference type="NCBI Taxonomy" id="1594786"/>
    <lineage>
        <taxon>Eukaryota</taxon>
        <taxon>Metazoa</taxon>
        <taxon>Chordata</taxon>
        <taxon>Craniata</taxon>
        <taxon>Vertebrata</taxon>
        <taxon>Euteleostomi</taxon>
        <taxon>Actinopterygii</taxon>
        <taxon>Neopterygii</taxon>
        <taxon>Teleostei</taxon>
        <taxon>Ostariophysi</taxon>
        <taxon>Siluriformes</taxon>
        <taxon>Clariidae</taxon>
        <taxon>Clarias</taxon>
    </lineage>
</organism>
<dbReference type="Proteomes" id="UP000727407">
    <property type="component" value="Unassembled WGS sequence"/>
</dbReference>
<reference evidence="2" key="1">
    <citation type="submission" date="2020-07" db="EMBL/GenBank/DDBJ databases">
        <title>Clarias magur genome sequencing, assembly and annotation.</title>
        <authorList>
            <person name="Kushwaha B."/>
            <person name="Kumar R."/>
            <person name="Das P."/>
            <person name="Joshi C.G."/>
            <person name="Kumar D."/>
            <person name="Nagpure N.S."/>
            <person name="Pandey M."/>
            <person name="Agarwal S."/>
            <person name="Srivastava S."/>
            <person name="Singh M."/>
            <person name="Sahoo L."/>
            <person name="Jayasankar P."/>
            <person name="Meher P.K."/>
            <person name="Koringa P.G."/>
            <person name="Iquebal M.A."/>
            <person name="Das S.P."/>
            <person name="Bit A."/>
            <person name="Patnaik S."/>
            <person name="Patel N."/>
            <person name="Shah T.M."/>
            <person name="Hinsu A."/>
            <person name="Jena J.K."/>
        </authorList>
    </citation>
    <scope>NUCLEOTIDE SEQUENCE</scope>
    <source>
        <strain evidence="2">CIFAMagur01</strain>
        <tissue evidence="2">Testis</tissue>
    </source>
</reference>
<evidence type="ECO:0000313" key="2">
    <source>
        <dbReference type="EMBL" id="KAF5886397.1"/>
    </source>
</evidence>
<evidence type="ECO:0000256" key="1">
    <source>
        <dbReference type="SAM" id="MobiDB-lite"/>
    </source>
</evidence>
<name>A0A8J4T2U0_CLAMG</name>
<keyword evidence="3" id="KW-1185">Reference proteome</keyword>
<feature type="compositionally biased region" description="Polar residues" evidence="1">
    <location>
        <begin position="33"/>
        <end position="50"/>
    </location>
</feature>
<dbReference type="AlphaFoldDB" id="A0A8J4T2U0"/>
<proteinExistence type="predicted"/>
<comment type="caution">
    <text evidence="2">The sequence shown here is derived from an EMBL/GenBank/DDBJ whole genome shotgun (WGS) entry which is preliminary data.</text>
</comment>
<evidence type="ECO:0000313" key="3">
    <source>
        <dbReference type="Proteomes" id="UP000727407"/>
    </source>
</evidence>
<dbReference type="EMBL" id="QNUK01001181">
    <property type="protein sequence ID" value="KAF5886397.1"/>
    <property type="molecule type" value="Genomic_DNA"/>
</dbReference>
<gene>
    <name evidence="2" type="ORF">DAT39_022531</name>
</gene>
<protein>
    <submittedName>
        <fullName evidence="2">Uncharacterized protein</fullName>
    </submittedName>
</protein>
<feature type="non-terminal residue" evidence="2">
    <location>
        <position position="50"/>
    </location>
</feature>
<sequence length="50" mass="5240">MEHSVDEDGVEMETQSSDVMEGNEGGAALVESKNVTTENNGVETEQTGPA</sequence>